<dbReference type="Pfam" id="PF00226">
    <property type="entry name" value="DnaJ"/>
    <property type="match status" value="1"/>
</dbReference>
<dbReference type="InterPro" id="IPR036869">
    <property type="entry name" value="J_dom_sf"/>
</dbReference>
<feature type="transmembrane region" description="Helical" evidence="2">
    <location>
        <begin position="147"/>
        <end position="171"/>
    </location>
</feature>
<feature type="compositionally biased region" description="Low complexity" evidence="1">
    <location>
        <begin position="213"/>
        <end position="223"/>
    </location>
</feature>
<evidence type="ECO:0000313" key="4">
    <source>
        <dbReference type="EMBL" id="PRW60461.1"/>
    </source>
</evidence>
<dbReference type="PRINTS" id="PR00625">
    <property type="entry name" value="JDOMAIN"/>
</dbReference>
<keyword evidence="2" id="KW-0472">Membrane</keyword>
<keyword evidence="5" id="KW-1185">Reference proteome</keyword>
<protein>
    <submittedName>
        <fullName evidence="4">DNAJ heat shock family</fullName>
    </submittedName>
</protein>
<gene>
    <name evidence="4" type="ORF">C2E21_1309</name>
</gene>
<dbReference type="PANTHER" id="PTHR43908">
    <property type="entry name" value="AT29763P-RELATED"/>
    <property type="match status" value="1"/>
</dbReference>
<dbReference type="CDD" id="cd06257">
    <property type="entry name" value="DnaJ"/>
    <property type="match status" value="1"/>
</dbReference>
<organism evidence="4 5">
    <name type="scientific">Chlorella sorokiniana</name>
    <name type="common">Freshwater green alga</name>
    <dbReference type="NCBI Taxonomy" id="3076"/>
    <lineage>
        <taxon>Eukaryota</taxon>
        <taxon>Viridiplantae</taxon>
        <taxon>Chlorophyta</taxon>
        <taxon>core chlorophytes</taxon>
        <taxon>Trebouxiophyceae</taxon>
        <taxon>Chlorellales</taxon>
        <taxon>Chlorellaceae</taxon>
        <taxon>Chlorella clade</taxon>
        <taxon>Chlorella</taxon>
    </lineage>
</organism>
<comment type="caution">
    <text evidence="4">The sequence shown here is derived from an EMBL/GenBank/DDBJ whole genome shotgun (WGS) entry which is preliminary data.</text>
</comment>
<accession>A0A2P6U2B7</accession>
<sequence length="242" mass="26299">MPEDLETGGQPQLRRGVSKTGRMAEFGTADEEVERICKHERNYYFVLHVKKDTPKADIKANYYKISRLVHPDKCSHPKAGDAAAVLNQAWDTLNNPIKKRAYDAYVDDINVDAPEGQTYAEWEASNATQQIQLPRWVQAILRLPGGVIILALILLPLTLILLALMLALMIICIPIQLVCNCLGCAPQPPPQGATATDAGADDATRASGGLTQEEMMAEMAARNAEARKAAGKPPAQQAPMSA</sequence>
<dbReference type="Gene3D" id="1.10.287.110">
    <property type="entry name" value="DnaJ domain"/>
    <property type="match status" value="1"/>
</dbReference>
<dbReference type="PROSITE" id="PS50076">
    <property type="entry name" value="DNAJ_2"/>
    <property type="match status" value="1"/>
</dbReference>
<dbReference type="InterPro" id="IPR001623">
    <property type="entry name" value="DnaJ_domain"/>
</dbReference>
<dbReference type="InterPro" id="IPR051100">
    <property type="entry name" value="DnaJ_subfamily_B/C"/>
</dbReference>
<keyword evidence="4" id="KW-0346">Stress response</keyword>
<dbReference type="OrthoDB" id="445556at2759"/>
<feature type="domain" description="J" evidence="3">
    <location>
        <begin position="42"/>
        <end position="106"/>
    </location>
</feature>
<dbReference type="STRING" id="3076.A0A2P6U2B7"/>
<dbReference type="PANTHER" id="PTHR43908:SF3">
    <property type="entry name" value="AT29763P-RELATED"/>
    <property type="match status" value="1"/>
</dbReference>
<evidence type="ECO:0000256" key="2">
    <source>
        <dbReference type="SAM" id="Phobius"/>
    </source>
</evidence>
<proteinExistence type="predicted"/>
<keyword evidence="2" id="KW-0812">Transmembrane</keyword>
<feature type="region of interest" description="Disordered" evidence="1">
    <location>
        <begin position="190"/>
        <end position="242"/>
    </location>
</feature>
<dbReference type="GO" id="GO:0071218">
    <property type="term" value="P:cellular response to misfolded protein"/>
    <property type="evidence" value="ECO:0007669"/>
    <property type="project" value="TreeGrafter"/>
</dbReference>
<evidence type="ECO:0000313" key="5">
    <source>
        <dbReference type="Proteomes" id="UP000239899"/>
    </source>
</evidence>
<feature type="compositionally biased region" description="Low complexity" evidence="1">
    <location>
        <begin position="231"/>
        <end position="242"/>
    </location>
</feature>
<feature type="region of interest" description="Disordered" evidence="1">
    <location>
        <begin position="1"/>
        <end position="21"/>
    </location>
</feature>
<dbReference type="GO" id="GO:0005789">
    <property type="term" value="C:endoplasmic reticulum membrane"/>
    <property type="evidence" value="ECO:0007669"/>
    <property type="project" value="TreeGrafter"/>
</dbReference>
<evidence type="ECO:0000259" key="3">
    <source>
        <dbReference type="PROSITE" id="PS50076"/>
    </source>
</evidence>
<reference evidence="4 5" key="1">
    <citation type="journal article" date="2018" name="Plant J.">
        <title>Genome sequences of Chlorella sorokiniana UTEX 1602 and Micractinium conductrix SAG 241.80: implications to maltose excretion by a green alga.</title>
        <authorList>
            <person name="Arriola M.B."/>
            <person name="Velmurugan N."/>
            <person name="Zhang Y."/>
            <person name="Plunkett M.H."/>
            <person name="Hondzo H."/>
            <person name="Barney B.M."/>
        </authorList>
    </citation>
    <scope>NUCLEOTIDE SEQUENCE [LARGE SCALE GENOMIC DNA]</scope>
    <source>
        <strain evidence="5">UTEX 1602</strain>
    </source>
</reference>
<keyword evidence="2" id="KW-1133">Transmembrane helix</keyword>
<dbReference type="AlphaFoldDB" id="A0A2P6U2B7"/>
<evidence type="ECO:0000256" key="1">
    <source>
        <dbReference type="SAM" id="MobiDB-lite"/>
    </source>
</evidence>
<name>A0A2P6U2B7_CHLSO</name>
<dbReference type="Proteomes" id="UP000239899">
    <property type="component" value="Unassembled WGS sequence"/>
</dbReference>
<dbReference type="SMART" id="SM00271">
    <property type="entry name" value="DnaJ"/>
    <property type="match status" value="1"/>
</dbReference>
<dbReference type="EMBL" id="LHPG02000002">
    <property type="protein sequence ID" value="PRW60461.1"/>
    <property type="molecule type" value="Genomic_DNA"/>
</dbReference>
<dbReference type="GO" id="GO:0030544">
    <property type="term" value="F:Hsp70 protein binding"/>
    <property type="evidence" value="ECO:0007669"/>
    <property type="project" value="TreeGrafter"/>
</dbReference>
<dbReference type="SUPFAM" id="SSF46565">
    <property type="entry name" value="Chaperone J-domain"/>
    <property type="match status" value="1"/>
</dbReference>